<dbReference type="Proteomes" id="UP000624703">
    <property type="component" value="Unassembled WGS sequence"/>
</dbReference>
<dbReference type="RefSeq" id="WP_200310613.1">
    <property type="nucleotide sequence ID" value="NZ_JAENIM010000023.1"/>
</dbReference>
<evidence type="ECO:0000313" key="4">
    <source>
        <dbReference type="Proteomes" id="UP000624703"/>
    </source>
</evidence>
<dbReference type="AlphaFoldDB" id="A0A8J7MEX2"/>
<evidence type="ECO:0000313" key="3">
    <source>
        <dbReference type="EMBL" id="MBK1790579.1"/>
    </source>
</evidence>
<comment type="caution">
    <text evidence="3">The sequence shown here is derived from an EMBL/GenBank/DDBJ whole genome shotgun (WGS) entry which is preliminary data.</text>
</comment>
<proteinExistence type="predicted"/>
<keyword evidence="2" id="KW-0732">Signal</keyword>
<name>A0A8J7MEX2_9BACT</name>
<gene>
    <name evidence="3" type="ORF">JIN82_05340</name>
</gene>
<accession>A0A8J7MEX2</accession>
<organism evidence="3 4">
    <name type="scientific">Persicirhabdus sediminis</name>
    <dbReference type="NCBI Taxonomy" id="454144"/>
    <lineage>
        <taxon>Bacteria</taxon>
        <taxon>Pseudomonadati</taxon>
        <taxon>Verrucomicrobiota</taxon>
        <taxon>Verrucomicrobiia</taxon>
        <taxon>Verrucomicrobiales</taxon>
        <taxon>Verrucomicrobiaceae</taxon>
        <taxon>Persicirhabdus</taxon>
    </lineage>
</organism>
<keyword evidence="4" id="KW-1185">Reference proteome</keyword>
<feature type="compositionally biased region" description="Low complexity" evidence="1">
    <location>
        <begin position="212"/>
        <end position="223"/>
    </location>
</feature>
<evidence type="ECO:0000256" key="2">
    <source>
        <dbReference type="SAM" id="SignalP"/>
    </source>
</evidence>
<reference evidence="3" key="1">
    <citation type="submission" date="2021-01" db="EMBL/GenBank/DDBJ databases">
        <title>Modified the classification status of verrucomicrobia.</title>
        <authorList>
            <person name="Feng X."/>
        </authorList>
    </citation>
    <scope>NUCLEOTIDE SEQUENCE</scope>
    <source>
        <strain evidence="3">_KCTC 22039</strain>
    </source>
</reference>
<feature type="chain" id="PRO_5035195337" evidence="2">
    <location>
        <begin position="25"/>
        <end position="439"/>
    </location>
</feature>
<sequence length="439" mass="48197">MKNKSIVKWRCLSAIALGTSGLLAGDYVNFIIELPQNGDTPAYLDDLPDKGESKSSLPIFEMGSKYELWAVKEDGSESWLLDEKFIGAYGPKATLTLETLDDYEGFDANTGVLKRTRADLAFTVNYTISGLKPDSENPAARVVEFVHEYQAEGGELTEYARLEITVNGTTSNEQATVIPAIPASQAAGVEIFTIYAMPDCLLEEVVDDGKSNNGHGNNVDGVDSSNPGNSKEGEDTDPTVDDEIKKKLADDCVNGLCNHADNSCPEVYDCADIDDSEKMVLARVYLHVFPKPLGDLTILPEGSSNLSDATEPLGDGNTYGADYPNLVVELEELYPESVTEMRIVKAEDRASMTGEHEQDSQLETLEVVETFVNTSETELVSKEFDLTDWFDGIDEAGEWYVQIVHRSPFAENQDEVMVEYSFEVLPTVIFNGDLNIIAQ</sequence>
<evidence type="ECO:0000256" key="1">
    <source>
        <dbReference type="SAM" id="MobiDB-lite"/>
    </source>
</evidence>
<feature type="signal peptide" evidence="2">
    <location>
        <begin position="1"/>
        <end position="24"/>
    </location>
</feature>
<protein>
    <submittedName>
        <fullName evidence="3">Uncharacterized protein</fullName>
    </submittedName>
</protein>
<feature type="region of interest" description="Disordered" evidence="1">
    <location>
        <begin position="211"/>
        <end position="240"/>
    </location>
</feature>
<dbReference type="EMBL" id="JAENIM010000023">
    <property type="protein sequence ID" value="MBK1790579.1"/>
    <property type="molecule type" value="Genomic_DNA"/>
</dbReference>